<organism evidence="1 2">
    <name type="scientific">Peribacillus asahii</name>
    <dbReference type="NCBI Taxonomy" id="228899"/>
    <lineage>
        <taxon>Bacteria</taxon>
        <taxon>Bacillati</taxon>
        <taxon>Bacillota</taxon>
        <taxon>Bacilli</taxon>
        <taxon>Bacillales</taxon>
        <taxon>Bacillaceae</taxon>
        <taxon>Peribacillus</taxon>
    </lineage>
</organism>
<dbReference type="AlphaFoldDB" id="A0A3T0KNZ3"/>
<accession>A0A3T0KNZ3</accession>
<name>A0A3T0KNZ3_9BACI</name>
<evidence type="ECO:0000313" key="2">
    <source>
        <dbReference type="Proteomes" id="UP000283095"/>
    </source>
</evidence>
<dbReference type="KEGG" id="pasa:BAOM_1499"/>
<dbReference type="InterPro" id="IPR025236">
    <property type="entry name" value="SR1P"/>
</dbReference>
<dbReference type="EMBL" id="CP026095">
    <property type="protein sequence ID" value="AZV42109.1"/>
    <property type="molecule type" value="Genomic_DNA"/>
</dbReference>
<reference evidence="1 2" key="1">
    <citation type="submission" date="2018-01" db="EMBL/GenBank/DDBJ databases">
        <title>Bacillus asahii Genome sequencing and assembly.</title>
        <authorList>
            <person name="Jiang H."/>
            <person name="Feng Y."/>
            <person name="Zhao F."/>
            <person name="Lin X."/>
        </authorList>
    </citation>
    <scope>NUCLEOTIDE SEQUENCE [LARGE SCALE GENOMIC DNA]</scope>
    <source>
        <strain evidence="1 2">OM18</strain>
    </source>
</reference>
<dbReference type="RefSeq" id="WP_127759656.1">
    <property type="nucleotide sequence ID" value="NZ_CP026095.1"/>
</dbReference>
<proteinExistence type="predicted"/>
<evidence type="ECO:0000313" key="1">
    <source>
        <dbReference type="EMBL" id="AZV42109.1"/>
    </source>
</evidence>
<sequence length="42" mass="4593">MGTIICQSCDSTIAHFEDEKVSILYSHSQKCPSCNTTAAEEN</sequence>
<dbReference type="Pfam" id="PF13790">
    <property type="entry name" value="SR1P"/>
    <property type="match status" value="1"/>
</dbReference>
<gene>
    <name evidence="1" type="ORF">BAOM_1499</name>
</gene>
<dbReference type="Proteomes" id="UP000283095">
    <property type="component" value="Chromosome"/>
</dbReference>
<protein>
    <submittedName>
        <fullName evidence="1">Phosphoesterase</fullName>
    </submittedName>
</protein>
<dbReference type="OrthoDB" id="2971595at2"/>